<comment type="caution">
    <text evidence="11">The sequence shown here is derived from an EMBL/GenBank/DDBJ whole genome shotgun (WGS) entry which is preliminary data.</text>
</comment>
<evidence type="ECO:0000256" key="9">
    <source>
        <dbReference type="ARBA" id="ARBA00049940"/>
    </source>
</evidence>
<evidence type="ECO:0000256" key="2">
    <source>
        <dbReference type="ARBA" id="ARBA00022475"/>
    </source>
</evidence>
<proteinExistence type="inferred from homology"/>
<comment type="activity regulation">
    <text evidence="10">Na(+) is not transported, but it plays an essential structural role and its presence is essential for fluoride channel function.</text>
</comment>
<keyword evidence="10" id="KW-0406">Ion transport</keyword>
<keyword evidence="4 10" id="KW-1133">Transmembrane helix</keyword>
<dbReference type="GO" id="GO:0005886">
    <property type="term" value="C:plasma membrane"/>
    <property type="evidence" value="ECO:0007669"/>
    <property type="project" value="UniProtKB-SubCell"/>
</dbReference>
<keyword evidence="3 10" id="KW-0812">Transmembrane</keyword>
<keyword evidence="12" id="KW-1185">Reference proteome</keyword>
<dbReference type="PANTHER" id="PTHR28259:SF1">
    <property type="entry name" value="FLUORIDE EXPORT PROTEIN 1-RELATED"/>
    <property type="match status" value="1"/>
</dbReference>
<keyword evidence="10" id="KW-0915">Sodium</keyword>
<comment type="function">
    <text evidence="9 10">Fluoride-specific ion channel. Important for reducing fluoride concentration in the cell, thus reducing its toxicity.</text>
</comment>
<evidence type="ECO:0000256" key="3">
    <source>
        <dbReference type="ARBA" id="ARBA00022692"/>
    </source>
</evidence>
<feature type="binding site" evidence="10">
    <location>
        <position position="65"/>
    </location>
    <ligand>
        <name>Na(+)</name>
        <dbReference type="ChEBI" id="CHEBI:29101"/>
        <note>structural</note>
    </ligand>
</feature>
<keyword evidence="10" id="KW-0813">Transport</keyword>
<comment type="similarity">
    <text evidence="7 10">Belongs to the fluoride channel Fluc/FEX (TC 1.A.43) family.</text>
</comment>
<evidence type="ECO:0000256" key="4">
    <source>
        <dbReference type="ARBA" id="ARBA00022989"/>
    </source>
</evidence>
<evidence type="ECO:0000256" key="6">
    <source>
        <dbReference type="ARBA" id="ARBA00023303"/>
    </source>
</evidence>
<dbReference type="OrthoDB" id="5148600at2"/>
<dbReference type="AlphaFoldDB" id="A0A2T0SL25"/>
<protein>
    <recommendedName>
        <fullName evidence="10">Fluoride-specific ion channel FluC</fullName>
    </recommendedName>
</protein>
<dbReference type="GO" id="GO:0140114">
    <property type="term" value="P:cellular detoxification of fluoride"/>
    <property type="evidence" value="ECO:0007669"/>
    <property type="project" value="UniProtKB-UniRule"/>
</dbReference>
<dbReference type="Pfam" id="PF02537">
    <property type="entry name" value="CRCB"/>
    <property type="match status" value="1"/>
</dbReference>
<dbReference type="NCBIfam" id="TIGR00494">
    <property type="entry name" value="crcB"/>
    <property type="match status" value="1"/>
</dbReference>
<feature type="binding site" evidence="10">
    <location>
        <position position="68"/>
    </location>
    <ligand>
        <name>Na(+)</name>
        <dbReference type="ChEBI" id="CHEBI:29101"/>
        <note>structural</note>
    </ligand>
</feature>
<name>A0A2T0SL25_9PSEU</name>
<evidence type="ECO:0000256" key="7">
    <source>
        <dbReference type="ARBA" id="ARBA00035120"/>
    </source>
</evidence>
<evidence type="ECO:0000256" key="1">
    <source>
        <dbReference type="ARBA" id="ARBA00004651"/>
    </source>
</evidence>
<sequence length="115" mass="11594">MTVLAVVLGAAVGAPLRYLVGRALNGRFPHGTLLANTAGSGLLGFLVALPADPTTLALLGTGFCGALTTYSTFSLETLRLVEERAHRAALVNVLASLALGLLAAYAGMALATTIG</sequence>
<evidence type="ECO:0000256" key="5">
    <source>
        <dbReference type="ARBA" id="ARBA00023136"/>
    </source>
</evidence>
<comment type="subcellular location">
    <subcellularLocation>
        <location evidence="1 10">Cell membrane</location>
        <topology evidence="1 10">Multi-pass membrane protein</topology>
    </subcellularLocation>
</comment>
<dbReference type="PANTHER" id="PTHR28259">
    <property type="entry name" value="FLUORIDE EXPORT PROTEIN 1-RELATED"/>
    <property type="match status" value="1"/>
</dbReference>
<feature type="transmembrane region" description="Helical" evidence="10">
    <location>
        <begin position="56"/>
        <end position="73"/>
    </location>
</feature>
<comment type="catalytic activity">
    <reaction evidence="8">
        <text>fluoride(in) = fluoride(out)</text>
        <dbReference type="Rhea" id="RHEA:76159"/>
        <dbReference type="ChEBI" id="CHEBI:17051"/>
    </reaction>
    <physiologicalReaction direction="left-to-right" evidence="8">
        <dbReference type="Rhea" id="RHEA:76160"/>
    </physiologicalReaction>
</comment>
<organism evidence="11 12">
    <name type="scientific">Umezawaea tangerina</name>
    <dbReference type="NCBI Taxonomy" id="84725"/>
    <lineage>
        <taxon>Bacteria</taxon>
        <taxon>Bacillati</taxon>
        <taxon>Actinomycetota</taxon>
        <taxon>Actinomycetes</taxon>
        <taxon>Pseudonocardiales</taxon>
        <taxon>Pseudonocardiaceae</taxon>
        <taxon>Umezawaea</taxon>
    </lineage>
</organism>
<dbReference type="GO" id="GO:0062054">
    <property type="term" value="F:fluoride channel activity"/>
    <property type="evidence" value="ECO:0007669"/>
    <property type="project" value="UniProtKB-UniRule"/>
</dbReference>
<evidence type="ECO:0000256" key="8">
    <source>
        <dbReference type="ARBA" id="ARBA00035585"/>
    </source>
</evidence>
<evidence type="ECO:0000313" key="11">
    <source>
        <dbReference type="EMBL" id="PRY34110.1"/>
    </source>
</evidence>
<dbReference type="HAMAP" id="MF_00454">
    <property type="entry name" value="FluC"/>
    <property type="match status" value="1"/>
</dbReference>
<feature type="transmembrane region" description="Helical" evidence="10">
    <location>
        <begin position="29"/>
        <end position="49"/>
    </location>
</feature>
<dbReference type="EMBL" id="PVTF01000018">
    <property type="protein sequence ID" value="PRY34110.1"/>
    <property type="molecule type" value="Genomic_DNA"/>
</dbReference>
<keyword evidence="10" id="KW-0479">Metal-binding</keyword>
<evidence type="ECO:0000313" key="12">
    <source>
        <dbReference type="Proteomes" id="UP000239494"/>
    </source>
</evidence>
<keyword evidence="6 10" id="KW-0407">Ion channel</keyword>
<gene>
    <name evidence="10" type="primary">fluC</name>
    <name evidence="10" type="synonym">crcB</name>
    <name evidence="11" type="ORF">CLV43_118138</name>
</gene>
<dbReference type="InterPro" id="IPR003691">
    <property type="entry name" value="FluC"/>
</dbReference>
<dbReference type="GO" id="GO:0046872">
    <property type="term" value="F:metal ion binding"/>
    <property type="evidence" value="ECO:0007669"/>
    <property type="project" value="UniProtKB-KW"/>
</dbReference>
<dbReference type="RefSeq" id="WP_106195658.1">
    <property type="nucleotide sequence ID" value="NZ_PVTF01000018.1"/>
</dbReference>
<evidence type="ECO:0000256" key="10">
    <source>
        <dbReference type="HAMAP-Rule" id="MF_00454"/>
    </source>
</evidence>
<keyword evidence="5 10" id="KW-0472">Membrane</keyword>
<dbReference type="Proteomes" id="UP000239494">
    <property type="component" value="Unassembled WGS sequence"/>
</dbReference>
<keyword evidence="2 10" id="KW-1003">Cell membrane</keyword>
<reference evidence="11 12" key="1">
    <citation type="submission" date="2018-03" db="EMBL/GenBank/DDBJ databases">
        <title>Genomic Encyclopedia of Archaeal and Bacterial Type Strains, Phase II (KMG-II): from individual species to whole genera.</title>
        <authorList>
            <person name="Goeker M."/>
        </authorList>
    </citation>
    <scope>NUCLEOTIDE SEQUENCE [LARGE SCALE GENOMIC DNA]</scope>
    <source>
        <strain evidence="11 12">DSM 44720</strain>
    </source>
</reference>
<accession>A0A2T0SL25</accession>
<feature type="transmembrane region" description="Helical" evidence="10">
    <location>
        <begin position="93"/>
        <end position="114"/>
    </location>
</feature>